<dbReference type="EMBL" id="CALNXK010000057">
    <property type="protein sequence ID" value="CAH3136398.1"/>
    <property type="molecule type" value="Genomic_DNA"/>
</dbReference>
<dbReference type="Gene3D" id="1.20.90.10">
    <property type="entry name" value="Phospholipase A2 domain"/>
    <property type="match status" value="1"/>
</dbReference>
<dbReference type="Pfam" id="PF06951">
    <property type="entry name" value="PLA2G12"/>
    <property type="match status" value="1"/>
</dbReference>
<accession>A0ABN8P797</accession>
<dbReference type="PANTHER" id="PTHR12824">
    <property type="entry name" value="GROUP XII SECRETORY PHOSPHOLIPASE A2 FAMILY MEMBER"/>
    <property type="match status" value="1"/>
</dbReference>
<evidence type="ECO:0000313" key="3">
    <source>
        <dbReference type="Proteomes" id="UP001159405"/>
    </source>
</evidence>
<evidence type="ECO:0000256" key="1">
    <source>
        <dbReference type="SAM" id="SignalP"/>
    </source>
</evidence>
<dbReference type="PANTHER" id="PTHR12824:SF8">
    <property type="entry name" value="GXIVSPLA2, ISOFORM A"/>
    <property type="match status" value="1"/>
</dbReference>
<evidence type="ECO:0000313" key="2">
    <source>
        <dbReference type="EMBL" id="CAH3136398.1"/>
    </source>
</evidence>
<sequence length="181" mass="20003">MTPIHRQLLYLFLFGYILEAVTASDGVGLADLAKVLGQLAGGDNCVFKCPKGHKPLANPKHIPSSDGCGSMGIKLDTTHFAGFTRCCDLHDKCYDTCNNDRNQCDEDFKSCLDNECLLTGLGNRLPKEELEACQKSADLMYSGTYALGCMSYKEAQRNACLCNGRKITKNEMDELERDEEL</sequence>
<feature type="chain" id="PRO_5046727672" description="Group XIIA secretory phospholipase A2" evidence="1">
    <location>
        <begin position="24"/>
        <end position="181"/>
    </location>
</feature>
<feature type="signal peptide" evidence="1">
    <location>
        <begin position="1"/>
        <end position="23"/>
    </location>
</feature>
<dbReference type="InterPro" id="IPR036444">
    <property type="entry name" value="PLipase_A2_dom_sf"/>
</dbReference>
<gene>
    <name evidence="2" type="ORF">PLOB_00038433</name>
</gene>
<comment type="caution">
    <text evidence="2">The sequence shown here is derived from an EMBL/GenBank/DDBJ whole genome shotgun (WGS) entry which is preliminary data.</text>
</comment>
<reference evidence="2 3" key="1">
    <citation type="submission" date="2022-05" db="EMBL/GenBank/DDBJ databases">
        <authorList>
            <consortium name="Genoscope - CEA"/>
            <person name="William W."/>
        </authorList>
    </citation>
    <scope>NUCLEOTIDE SEQUENCE [LARGE SCALE GENOMIC DNA]</scope>
</reference>
<organism evidence="2 3">
    <name type="scientific">Porites lobata</name>
    <dbReference type="NCBI Taxonomy" id="104759"/>
    <lineage>
        <taxon>Eukaryota</taxon>
        <taxon>Metazoa</taxon>
        <taxon>Cnidaria</taxon>
        <taxon>Anthozoa</taxon>
        <taxon>Hexacorallia</taxon>
        <taxon>Scleractinia</taxon>
        <taxon>Fungiina</taxon>
        <taxon>Poritidae</taxon>
        <taxon>Porites</taxon>
    </lineage>
</organism>
<dbReference type="Proteomes" id="UP001159405">
    <property type="component" value="Unassembled WGS sequence"/>
</dbReference>
<keyword evidence="1" id="KW-0732">Signal</keyword>
<dbReference type="InterPro" id="IPR010711">
    <property type="entry name" value="PLA2G12"/>
</dbReference>
<name>A0ABN8P797_9CNID</name>
<evidence type="ECO:0008006" key="4">
    <source>
        <dbReference type="Google" id="ProtNLM"/>
    </source>
</evidence>
<proteinExistence type="predicted"/>
<dbReference type="SUPFAM" id="SSF48619">
    <property type="entry name" value="Phospholipase A2, PLA2"/>
    <property type="match status" value="1"/>
</dbReference>
<protein>
    <recommendedName>
        <fullName evidence="4">Group XIIA secretory phospholipase A2</fullName>
    </recommendedName>
</protein>
<keyword evidence="3" id="KW-1185">Reference proteome</keyword>